<feature type="domain" description="Methylated-DNA-[protein]-cysteine S-methyltransferase DNA binding" evidence="2">
    <location>
        <begin position="13"/>
        <end position="98"/>
    </location>
</feature>
<evidence type="ECO:0000313" key="4">
    <source>
        <dbReference type="Proteomes" id="UP000305398"/>
    </source>
</evidence>
<keyword evidence="1" id="KW-0227">DNA damage</keyword>
<dbReference type="RefSeq" id="WP_139514311.1">
    <property type="nucleotide sequence ID" value="NZ_CP040896.1"/>
</dbReference>
<dbReference type="PANTHER" id="PTHR42942:SF1">
    <property type="entry name" value="ALKYLTRANSFERASE-LIKE PROTEIN 1"/>
    <property type="match status" value="1"/>
</dbReference>
<dbReference type="InterPro" id="IPR036388">
    <property type="entry name" value="WH-like_DNA-bd_sf"/>
</dbReference>
<protein>
    <submittedName>
        <fullName evidence="3">MGMT family protein</fullName>
    </submittedName>
</protein>
<name>A0A5B7ZVT4_9BACT</name>
<dbReference type="EMBL" id="CP040896">
    <property type="protein sequence ID" value="QDA59221.1"/>
    <property type="molecule type" value="Genomic_DNA"/>
</dbReference>
<dbReference type="InterPro" id="IPR052520">
    <property type="entry name" value="ATL_DNA_repair"/>
</dbReference>
<accession>A0A5B7ZVT4</accession>
<dbReference type="GO" id="GO:0003824">
    <property type="term" value="F:catalytic activity"/>
    <property type="evidence" value="ECO:0007669"/>
    <property type="project" value="InterPro"/>
</dbReference>
<dbReference type="KEGG" id="hyj:FHG12_03460"/>
<dbReference type="OrthoDB" id="9132167at2"/>
<proteinExistence type="predicted"/>
<dbReference type="Proteomes" id="UP000305398">
    <property type="component" value="Chromosome"/>
</dbReference>
<gene>
    <name evidence="3" type="ORF">FHG12_03460</name>
</gene>
<reference evidence="3 4" key="1">
    <citation type="submission" date="2019-06" db="EMBL/GenBank/DDBJ databases">
        <authorList>
            <person name="Srinivasan S."/>
        </authorList>
    </citation>
    <scope>NUCLEOTIDE SEQUENCE [LARGE SCALE GENOMIC DNA]</scope>
    <source>
        <strain evidence="3 4">17J68-5</strain>
    </source>
</reference>
<dbReference type="InterPro" id="IPR036217">
    <property type="entry name" value="MethylDNA_cys_MeTrfase_DNAb"/>
</dbReference>
<evidence type="ECO:0000259" key="2">
    <source>
        <dbReference type="Pfam" id="PF01035"/>
    </source>
</evidence>
<dbReference type="PANTHER" id="PTHR42942">
    <property type="entry name" value="6-O-METHYLGUANINE DNA METHYLTRANSFERASE"/>
    <property type="match status" value="1"/>
</dbReference>
<dbReference type="InterPro" id="IPR014048">
    <property type="entry name" value="MethylDNA_cys_MeTrfase_DNA-bd"/>
</dbReference>
<sequence length="120" mass="13566">MKTPKEPTEKQRNFFEDVHEVVRLVPPGRVTTYGAIAHYLGARHGARMVGWAMIASNPALGLHAVPAHRVVNRNGLLTGRHHFATPTAMQEALEEEGVRVENDEVQEFKRLFWDPSIELM</sequence>
<dbReference type="GO" id="GO:0006281">
    <property type="term" value="P:DNA repair"/>
    <property type="evidence" value="ECO:0007669"/>
    <property type="project" value="InterPro"/>
</dbReference>
<organism evidence="3 4">
    <name type="scientific">Hymenobacter jejuensis</name>
    <dbReference type="NCBI Taxonomy" id="2502781"/>
    <lineage>
        <taxon>Bacteria</taxon>
        <taxon>Pseudomonadati</taxon>
        <taxon>Bacteroidota</taxon>
        <taxon>Cytophagia</taxon>
        <taxon>Cytophagales</taxon>
        <taxon>Hymenobacteraceae</taxon>
        <taxon>Hymenobacter</taxon>
    </lineage>
</organism>
<dbReference type="CDD" id="cd06445">
    <property type="entry name" value="ATase"/>
    <property type="match status" value="1"/>
</dbReference>
<keyword evidence="4" id="KW-1185">Reference proteome</keyword>
<dbReference type="Pfam" id="PF01035">
    <property type="entry name" value="DNA_binding_1"/>
    <property type="match status" value="1"/>
</dbReference>
<dbReference type="Gene3D" id="1.10.10.10">
    <property type="entry name" value="Winged helix-like DNA-binding domain superfamily/Winged helix DNA-binding domain"/>
    <property type="match status" value="1"/>
</dbReference>
<evidence type="ECO:0000313" key="3">
    <source>
        <dbReference type="EMBL" id="QDA59221.1"/>
    </source>
</evidence>
<dbReference type="AlphaFoldDB" id="A0A5B7ZVT4"/>
<dbReference type="SUPFAM" id="SSF46767">
    <property type="entry name" value="Methylated DNA-protein cysteine methyltransferase, C-terminal domain"/>
    <property type="match status" value="1"/>
</dbReference>
<evidence type="ECO:0000256" key="1">
    <source>
        <dbReference type="ARBA" id="ARBA00022763"/>
    </source>
</evidence>